<evidence type="ECO:0000256" key="3">
    <source>
        <dbReference type="ARBA" id="ARBA00022801"/>
    </source>
</evidence>
<keyword evidence="5" id="KW-0809">Transit peptide</keyword>
<dbReference type="InterPro" id="IPR029069">
    <property type="entry name" value="HotDog_dom_sf"/>
</dbReference>
<evidence type="ECO:0000313" key="11">
    <source>
        <dbReference type="Proteomes" id="UP000223596"/>
    </source>
</evidence>
<dbReference type="GeneID" id="35803644"/>
<dbReference type="RefSeq" id="WP_003511544.1">
    <property type="nucleotide sequence ID" value="NZ_CP013828.1"/>
</dbReference>
<feature type="domain" description="Acyl-ACP thioesterase N-terminal hotdog" evidence="8">
    <location>
        <begin position="4"/>
        <end position="131"/>
    </location>
</feature>
<evidence type="ECO:0000256" key="7">
    <source>
        <dbReference type="ARBA" id="ARBA00023160"/>
    </source>
</evidence>
<keyword evidence="3" id="KW-0378">Hydrolase</keyword>
<dbReference type="Gene3D" id="3.10.129.10">
    <property type="entry name" value="Hotdog Thioesterase"/>
    <property type="match status" value="1"/>
</dbReference>
<keyword evidence="6" id="KW-0443">Lipid metabolism</keyword>
<dbReference type="CDD" id="cd00586">
    <property type="entry name" value="4HBT"/>
    <property type="match status" value="1"/>
</dbReference>
<organism evidence="10 11">
    <name type="scientific">Acetivibrio thermocellus AD2</name>
    <dbReference type="NCBI Taxonomy" id="1138384"/>
    <lineage>
        <taxon>Bacteria</taxon>
        <taxon>Bacillati</taxon>
        <taxon>Bacillota</taxon>
        <taxon>Clostridia</taxon>
        <taxon>Eubacteriales</taxon>
        <taxon>Oscillospiraceae</taxon>
        <taxon>Acetivibrio</taxon>
    </lineage>
</organism>
<dbReference type="AlphaFoldDB" id="A0AB36TGC5"/>
<keyword evidence="7" id="KW-0275">Fatty acid biosynthesis</keyword>
<dbReference type="InterPro" id="IPR049427">
    <property type="entry name" value="Acyl-ACP_TE_C"/>
</dbReference>
<evidence type="ECO:0000259" key="8">
    <source>
        <dbReference type="Pfam" id="PF01643"/>
    </source>
</evidence>
<comment type="similarity">
    <text evidence="1">Belongs to the acyl-ACP thioesterase family.</text>
</comment>
<keyword evidence="2" id="KW-0444">Lipid biosynthesis</keyword>
<dbReference type="Pfam" id="PF01643">
    <property type="entry name" value="Acyl-ACP_TE"/>
    <property type="match status" value="1"/>
</dbReference>
<evidence type="ECO:0000259" key="9">
    <source>
        <dbReference type="Pfam" id="PF20791"/>
    </source>
</evidence>
<dbReference type="PANTHER" id="PTHR31727:SF6">
    <property type="entry name" value="OLEOYL-ACYL CARRIER PROTEIN THIOESTERASE 1, CHLOROPLASTIC"/>
    <property type="match status" value="1"/>
</dbReference>
<evidence type="ECO:0000256" key="4">
    <source>
        <dbReference type="ARBA" id="ARBA00022832"/>
    </source>
</evidence>
<keyword evidence="4" id="KW-0276">Fatty acid metabolism</keyword>
<proteinExistence type="inferred from homology"/>
<dbReference type="InterPro" id="IPR045023">
    <property type="entry name" value="FATA/B"/>
</dbReference>
<dbReference type="GO" id="GO:0016297">
    <property type="term" value="F:fatty acyl-[ACP] hydrolase activity"/>
    <property type="evidence" value="ECO:0007669"/>
    <property type="project" value="InterPro"/>
</dbReference>
<dbReference type="EMBL" id="PDBW01000001">
    <property type="protein sequence ID" value="PFH01900.1"/>
    <property type="molecule type" value="Genomic_DNA"/>
</dbReference>
<sequence>MQKKRFSKKYEVHYYEINSMQEATLLSLLNYMEDCAISHSTSAGYGVNELLAADAGWVLYRWLIKIDRLPKLGETITVQTWASSFERFYGNREFIVLDGRDNPIVKASSVWIYFNIKKRKPMRIPLEMGDAYGIDETRALEEPFTDFDFDFEPKVIEEFTVKRSDIDTNSHVNNKKYVDWIMETVPQQIYDNYKVTSLQIIYKKESSLGSGIKAGCVIDEQNTDNPRLLHKIWDKNTGLELVSAETIWQKIQS</sequence>
<dbReference type="InterPro" id="IPR002864">
    <property type="entry name" value="Acyl-ACP_thioesterase_NHD"/>
</dbReference>
<reference evidence="10 11" key="1">
    <citation type="submission" date="2017-09" db="EMBL/GenBank/DDBJ databases">
        <title>Evaluation of Pacific Biosciences Sequencing Technology to Finishing C. thermocellum Genome Sequences.</title>
        <authorList>
            <person name="Brown S."/>
        </authorList>
    </citation>
    <scope>NUCLEOTIDE SEQUENCE [LARGE SCALE GENOMIC DNA]</scope>
    <source>
        <strain evidence="10 11">AD2</strain>
    </source>
</reference>
<protein>
    <submittedName>
        <fullName evidence="10">Acyl-ACP thioesterase</fullName>
    </submittedName>
</protein>
<comment type="caution">
    <text evidence="10">The sequence shown here is derived from an EMBL/GenBank/DDBJ whole genome shotgun (WGS) entry which is preliminary data.</text>
</comment>
<evidence type="ECO:0000313" key="10">
    <source>
        <dbReference type="EMBL" id="PFH01900.1"/>
    </source>
</evidence>
<name>A0AB36TGC5_ACETH</name>
<gene>
    <name evidence="10" type="ORF">M972_11648</name>
</gene>
<dbReference type="Pfam" id="PF20791">
    <property type="entry name" value="Acyl-ACP_TE_C"/>
    <property type="match status" value="1"/>
</dbReference>
<dbReference type="PANTHER" id="PTHR31727">
    <property type="entry name" value="OLEOYL-ACYL CARRIER PROTEIN THIOESTERASE 1, CHLOROPLASTIC"/>
    <property type="match status" value="1"/>
</dbReference>
<dbReference type="GO" id="GO:0000036">
    <property type="term" value="F:acyl carrier activity"/>
    <property type="evidence" value="ECO:0007669"/>
    <property type="project" value="TreeGrafter"/>
</dbReference>
<evidence type="ECO:0000256" key="6">
    <source>
        <dbReference type="ARBA" id="ARBA00023098"/>
    </source>
</evidence>
<evidence type="ECO:0000256" key="1">
    <source>
        <dbReference type="ARBA" id="ARBA00006500"/>
    </source>
</evidence>
<feature type="domain" description="Acyl-ACP thioesterase-like C-terminal" evidence="9">
    <location>
        <begin position="155"/>
        <end position="250"/>
    </location>
</feature>
<accession>A0AB36TGC5</accession>
<dbReference type="SUPFAM" id="SSF54637">
    <property type="entry name" value="Thioesterase/thiol ester dehydrase-isomerase"/>
    <property type="match status" value="2"/>
</dbReference>
<evidence type="ECO:0000256" key="2">
    <source>
        <dbReference type="ARBA" id="ARBA00022516"/>
    </source>
</evidence>
<evidence type="ECO:0000256" key="5">
    <source>
        <dbReference type="ARBA" id="ARBA00022946"/>
    </source>
</evidence>
<dbReference type="Proteomes" id="UP000223596">
    <property type="component" value="Unassembled WGS sequence"/>
</dbReference>